<dbReference type="GeneID" id="24811583"/>
<protein>
    <submittedName>
        <fullName evidence="1">Uncharacterized protein</fullName>
    </submittedName>
</protein>
<dbReference type="PATRIC" id="fig|1434123.4.peg.3756"/>
<accession>A0A0E3Q968</accession>
<dbReference type="RefSeq" id="WP_048122646.1">
    <property type="nucleotide sequence ID" value="NZ_CP009520.1"/>
</dbReference>
<keyword evidence="2" id="KW-1185">Reference proteome</keyword>
<dbReference type="Proteomes" id="UP000033096">
    <property type="component" value="Chromosome"/>
</dbReference>
<dbReference type="AlphaFoldDB" id="A0A0E3Q968"/>
<sequence length="196" mass="22551">MRKLVYVRIVHTSADMGSLSKELTQVAISKLGREKWENNQRLIEKFWDELEKEIFGLNLNLENTRIYQDGLPCEGEMGIKIIHNTAELGSKNYQIIEKMVAKGARIIATENPELLIEERNLLLNMLKVSSTSEKEEAKKRYIAKKDFLLEQRDAYIASRINKTLENEETGILFIGAEHNVIPKLADDIEVLDLVKH</sequence>
<name>A0A0E3Q968_9EURY</name>
<reference evidence="1 2" key="1">
    <citation type="submission" date="2014-07" db="EMBL/GenBank/DDBJ databases">
        <title>Methanogenic archaea and the global carbon cycle.</title>
        <authorList>
            <person name="Henriksen J.R."/>
            <person name="Luke J."/>
            <person name="Reinhart S."/>
            <person name="Benedict M.N."/>
            <person name="Youngblut N.D."/>
            <person name="Metcalf M.E."/>
            <person name="Whitaker R.J."/>
            <person name="Metcalf W.W."/>
        </authorList>
    </citation>
    <scope>NUCLEOTIDE SEQUENCE [LARGE SCALE GENOMIC DNA]</scope>
    <source>
        <strain evidence="1 2">Z-761</strain>
    </source>
</reference>
<dbReference type="HOGENOM" id="CLU_1364031_0_0_2"/>
<dbReference type="KEGG" id="mvc:MSVAZ_3054"/>
<dbReference type="STRING" id="1434123.MSVAZ_3054"/>
<evidence type="ECO:0000313" key="1">
    <source>
        <dbReference type="EMBL" id="AKB45323.1"/>
    </source>
</evidence>
<evidence type="ECO:0000313" key="2">
    <source>
        <dbReference type="Proteomes" id="UP000033096"/>
    </source>
</evidence>
<dbReference type="EMBL" id="CP009520">
    <property type="protein sequence ID" value="AKB45323.1"/>
    <property type="molecule type" value="Genomic_DNA"/>
</dbReference>
<proteinExistence type="predicted"/>
<organism evidence="1 2">
    <name type="scientific">Methanosarcina vacuolata Z-761</name>
    <dbReference type="NCBI Taxonomy" id="1434123"/>
    <lineage>
        <taxon>Archaea</taxon>
        <taxon>Methanobacteriati</taxon>
        <taxon>Methanobacteriota</taxon>
        <taxon>Stenosarchaea group</taxon>
        <taxon>Methanomicrobia</taxon>
        <taxon>Methanosarcinales</taxon>
        <taxon>Methanosarcinaceae</taxon>
        <taxon>Methanosarcina</taxon>
    </lineage>
</organism>
<gene>
    <name evidence="1" type="ORF">MSVAZ_3054</name>
</gene>